<name>A0A6S7L5Q7_PARCT</name>
<dbReference type="PANTHER" id="PTHR11972">
    <property type="entry name" value="NADPH OXIDASE"/>
    <property type="match status" value="1"/>
</dbReference>
<dbReference type="GO" id="GO:0042554">
    <property type="term" value="P:superoxide anion generation"/>
    <property type="evidence" value="ECO:0007669"/>
    <property type="project" value="TreeGrafter"/>
</dbReference>
<dbReference type="GO" id="GO:0006952">
    <property type="term" value="P:defense response"/>
    <property type="evidence" value="ECO:0007669"/>
    <property type="project" value="TreeGrafter"/>
</dbReference>
<keyword evidence="1" id="KW-0560">Oxidoreductase</keyword>
<dbReference type="PANTHER" id="PTHR11972:SF208">
    <property type="entry name" value="DUAL OXIDASE-LIKE PROTEIN"/>
    <property type="match status" value="1"/>
</dbReference>
<evidence type="ECO:0000313" key="2">
    <source>
        <dbReference type="EMBL" id="CAB4027799.1"/>
    </source>
</evidence>
<gene>
    <name evidence="2" type="ORF">PACLA_8A002996</name>
</gene>
<evidence type="ECO:0000256" key="1">
    <source>
        <dbReference type="ARBA" id="ARBA00023002"/>
    </source>
</evidence>
<comment type="caution">
    <text evidence="2">The sequence shown here is derived from an EMBL/GenBank/DDBJ whole genome shotgun (WGS) entry which is preliminary data.</text>
</comment>
<dbReference type="OrthoDB" id="10065017at2759"/>
<sequence length="241" mass="27529">MELVNADVESDHIHVLTDSMFSQPGLEDKTELTFEDFKNCMGEYMTNLDDAKLNMSGTGLEVHRGILVDIKDSPKMGRKKDNALSRAKKTMMKPFSPSRVNVRPKVKVTVQKSVDEQRVVRKRWILIQNYVSNHISEIFIAVLYTLVLFAIFAERAYYYSVEREHSGLRRIAGYGVTVTRGAASAMMFTYSSLLVTMCRNLITFLRETFVGHYVPFDSNIAFHKYVAMWALIFTGIVLGLF</sequence>
<reference evidence="2" key="1">
    <citation type="submission" date="2020-04" db="EMBL/GenBank/DDBJ databases">
        <authorList>
            <person name="Alioto T."/>
            <person name="Alioto T."/>
            <person name="Gomez Garrido J."/>
        </authorList>
    </citation>
    <scope>NUCLEOTIDE SEQUENCE</scope>
    <source>
        <strain evidence="2">A484AB</strain>
    </source>
</reference>
<dbReference type="AlphaFoldDB" id="A0A6S7L5Q7"/>
<dbReference type="GO" id="GO:0016175">
    <property type="term" value="F:superoxide-generating NAD(P)H oxidase activity"/>
    <property type="evidence" value="ECO:0007669"/>
    <property type="project" value="TreeGrafter"/>
</dbReference>
<organism evidence="2 3">
    <name type="scientific">Paramuricea clavata</name>
    <name type="common">Red gorgonian</name>
    <name type="synonym">Violescent sea-whip</name>
    <dbReference type="NCBI Taxonomy" id="317549"/>
    <lineage>
        <taxon>Eukaryota</taxon>
        <taxon>Metazoa</taxon>
        <taxon>Cnidaria</taxon>
        <taxon>Anthozoa</taxon>
        <taxon>Octocorallia</taxon>
        <taxon>Malacalcyonacea</taxon>
        <taxon>Plexauridae</taxon>
        <taxon>Paramuricea</taxon>
    </lineage>
</organism>
<dbReference type="InterPro" id="IPR050369">
    <property type="entry name" value="RBOH/FRE"/>
</dbReference>
<dbReference type="EMBL" id="CACRXK020015026">
    <property type="protein sequence ID" value="CAB4027799.1"/>
    <property type="molecule type" value="Genomic_DNA"/>
</dbReference>
<keyword evidence="3" id="KW-1185">Reference proteome</keyword>
<dbReference type="GO" id="GO:0043020">
    <property type="term" value="C:NADPH oxidase complex"/>
    <property type="evidence" value="ECO:0007669"/>
    <property type="project" value="TreeGrafter"/>
</dbReference>
<accession>A0A6S7L5Q7</accession>
<evidence type="ECO:0000313" key="3">
    <source>
        <dbReference type="Proteomes" id="UP001152795"/>
    </source>
</evidence>
<proteinExistence type="predicted"/>
<dbReference type="Proteomes" id="UP001152795">
    <property type="component" value="Unassembled WGS sequence"/>
</dbReference>
<protein>
    <submittedName>
        <fullName evidence="2">Uncharacterized protein</fullName>
    </submittedName>
</protein>